<sequence length="434" mass="48029">MEFPDSECVRVFESMSLVKLAATLQAGQVILTKRLSQGTFTPNIVGGESGESFSEMETSYSESGDNSEGGDGGPSRKKKKKLLKGEVDLDALKWVVTQPCNQISKTDPPQPLCAKCPKVYSGSAIANKCPLSVPILLNPTPAYSCLNNKIMVYGFWCSHPKCKRPDGGPSLIKIGQTGNGLNGDRVGQQLEQVRTCTIPTDFDKKEVARHFHQHWLEDNKSCDPYQFVHFSIIQQLTPDKGEDDRLSIERALILRFHTNHPDFGVNGQLPNPLATRTKKLSSSSSSSSVAYKTNRPKSIRTERKRAVPFKVMVAIALKQDPDFYQASSTEITTFIQLNFPDYGMEVRNMAKILRLNGDQSYDSNNHVAEEDKTNWFVTVKKGKGGSGGGSTYGFSLPRWPATNAELTSWLHDEETIANLNTIAKEGLNLDEMLT</sequence>
<reference evidence="2 3" key="1">
    <citation type="submission" date="2015-12" db="EMBL/GenBank/DDBJ databases">
        <title>The genome of Folsomia candida.</title>
        <authorList>
            <person name="Faddeeva A."/>
            <person name="Derks M.F."/>
            <person name="Anvar Y."/>
            <person name="Smit S."/>
            <person name="Van Straalen N."/>
            <person name="Roelofs D."/>
        </authorList>
    </citation>
    <scope>NUCLEOTIDE SEQUENCE [LARGE SCALE GENOMIC DNA]</scope>
    <source>
        <strain evidence="2 3">VU population</strain>
        <tissue evidence="2">Whole body</tissue>
    </source>
</reference>
<dbReference type="EMBL" id="LNIX01000002">
    <property type="protein sequence ID" value="OXA60892.1"/>
    <property type="molecule type" value="Genomic_DNA"/>
</dbReference>
<comment type="caution">
    <text evidence="2">The sequence shown here is derived from an EMBL/GenBank/DDBJ whole genome shotgun (WGS) entry which is preliminary data.</text>
</comment>
<evidence type="ECO:0000313" key="2">
    <source>
        <dbReference type="EMBL" id="OXA60892.1"/>
    </source>
</evidence>
<dbReference type="AlphaFoldDB" id="A0A226ETF4"/>
<feature type="compositionally biased region" description="Low complexity" evidence="1">
    <location>
        <begin position="50"/>
        <end position="66"/>
    </location>
</feature>
<evidence type="ECO:0000256" key="1">
    <source>
        <dbReference type="SAM" id="MobiDB-lite"/>
    </source>
</evidence>
<evidence type="ECO:0000313" key="3">
    <source>
        <dbReference type="Proteomes" id="UP000198287"/>
    </source>
</evidence>
<protein>
    <submittedName>
        <fullName evidence="2">Uncharacterized protein</fullName>
    </submittedName>
</protein>
<keyword evidence="3" id="KW-1185">Reference proteome</keyword>
<organism evidence="2 3">
    <name type="scientific">Folsomia candida</name>
    <name type="common">Springtail</name>
    <dbReference type="NCBI Taxonomy" id="158441"/>
    <lineage>
        <taxon>Eukaryota</taxon>
        <taxon>Metazoa</taxon>
        <taxon>Ecdysozoa</taxon>
        <taxon>Arthropoda</taxon>
        <taxon>Hexapoda</taxon>
        <taxon>Collembola</taxon>
        <taxon>Entomobryomorpha</taxon>
        <taxon>Isotomoidea</taxon>
        <taxon>Isotomidae</taxon>
        <taxon>Proisotominae</taxon>
        <taxon>Folsomia</taxon>
    </lineage>
</organism>
<name>A0A226ETF4_FOLCA</name>
<proteinExistence type="predicted"/>
<feature type="region of interest" description="Disordered" evidence="1">
    <location>
        <begin position="265"/>
        <end position="298"/>
    </location>
</feature>
<feature type="region of interest" description="Disordered" evidence="1">
    <location>
        <begin position="41"/>
        <end position="80"/>
    </location>
</feature>
<dbReference type="Proteomes" id="UP000198287">
    <property type="component" value="Unassembled WGS sequence"/>
</dbReference>
<gene>
    <name evidence="2" type="ORF">Fcan01_04241</name>
</gene>
<accession>A0A226ETF4</accession>